<dbReference type="Proteomes" id="UP001141806">
    <property type="component" value="Unassembled WGS sequence"/>
</dbReference>
<keyword evidence="3" id="KW-1185">Reference proteome</keyword>
<feature type="region of interest" description="Disordered" evidence="1">
    <location>
        <begin position="72"/>
        <end position="93"/>
    </location>
</feature>
<proteinExistence type="predicted"/>
<protein>
    <submittedName>
        <fullName evidence="2">Uncharacterized protein</fullName>
    </submittedName>
</protein>
<organism evidence="2 3">
    <name type="scientific">Protea cynaroides</name>
    <dbReference type="NCBI Taxonomy" id="273540"/>
    <lineage>
        <taxon>Eukaryota</taxon>
        <taxon>Viridiplantae</taxon>
        <taxon>Streptophyta</taxon>
        <taxon>Embryophyta</taxon>
        <taxon>Tracheophyta</taxon>
        <taxon>Spermatophyta</taxon>
        <taxon>Magnoliopsida</taxon>
        <taxon>Proteales</taxon>
        <taxon>Proteaceae</taxon>
        <taxon>Protea</taxon>
    </lineage>
</organism>
<evidence type="ECO:0000313" key="2">
    <source>
        <dbReference type="EMBL" id="KAJ4964469.1"/>
    </source>
</evidence>
<feature type="compositionally biased region" description="Polar residues" evidence="1">
    <location>
        <begin position="81"/>
        <end position="93"/>
    </location>
</feature>
<feature type="compositionally biased region" description="Low complexity" evidence="1">
    <location>
        <begin position="277"/>
        <end position="290"/>
    </location>
</feature>
<feature type="region of interest" description="Disordered" evidence="1">
    <location>
        <begin position="1"/>
        <end position="27"/>
    </location>
</feature>
<name>A0A9Q0HEK8_9MAGN</name>
<dbReference type="OrthoDB" id="1925139at2759"/>
<dbReference type="AlphaFoldDB" id="A0A9Q0HEK8"/>
<feature type="region of interest" description="Disordered" evidence="1">
    <location>
        <begin position="277"/>
        <end position="296"/>
    </location>
</feature>
<reference evidence="2" key="1">
    <citation type="journal article" date="2023" name="Plant J.">
        <title>The genome of the king protea, Protea cynaroides.</title>
        <authorList>
            <person name="Chang J."/>
            <person name="Duong T.A."/>
            <person name="Schoeman C."/>
            <person name="Ma X."/>
            <person name="Roodt D."/>
            <person name="Barker N."/>
            <person name="Li Z."/>
            <person name="Van de Peer Y."/>
            <person name="Mizrachi E."/>
        </authorList>
    </citation>
    <scope>NUCLEOTIDE SEQUENCE</scope>
    <source>
        <tissue evidence="2">Young leaves</tissue>
    </source>
</reference>
<dbReference type="PANTHER" id="PTHR34555">
    <property type="entry name" value="INTEGRAL MEMBRANE HEMOLYSIN-III-LIKE PROTEIN"/>
    <property type="match status" value="1"/>
</dbReference>
<dbReference type="PANTHER" id="PTHR34555:SF1">
    <property type="entry name" value="INTEGRAL MEMBRANE HEMOLYSIN-III-LIKE PROTEIN"/>
    <property type="match status" value="1"/>
</dbReference>
<gene>
    <name evidence="2" type="ORF">NE237_024408</name>
</gene>
<accession>A0A9Q0HEK8</accession>
<evidence type="ECO:0000313" key="3">
    <source>
        <dbReference type="Proteomes" id="UP001141806"/>
    </source>
</evidence>
<comment type="caution">
    <text evidence="2">The sequence shown here is derived from an EMBL/GenBank/DDBJ whole genome shotgun (WGS) entry which is preliminary data.</text>
</comment>
<evidence type="ECO:0000256" key="1">
    <source>
        <dbReference type="SAM" id="MobiDB-lite"/>
    </source>
</evidence>
<sequence length="296" mass="32435">MVQQMIEPKTKDLGLSNTETSLRTSDKQQLLVKKTALRDLQNDNILGPKSVGNSPFLKDRGPAIAPVKISGIKRPAPECPTSPTSHQSPSNNANGHIVYIRRKSESEVGKSSTCEITENGADCPPQRQFSHREQGTYRQQIQMKDSKVSSFPAFAPIPMAPPMTFSSGGPTIPLSLGKSGNGLSPAEPNYPAVSAAVPFLVSPPANNQHWRERSLRLQTFLRNCDHSSQEEYIQMLRSLSAAGRSKQAVELEKKAIQLLLEEGKELHRMKVLNVLGKSSQKSSISPSTQPLQSERC</sequence>
<dbReference type="EMBL" id="JAMYWD010000008">
    <property type="protein sequence ID" value="KAJ4964469.1"/>
    <property type="molecule type" value="Genomic_DNA"/>
</dbReference>